<comment type="caution">
    <text evidence="3">The sequence shown here is derived from an EMBL/GenBank/DDBJ whole genome shotgun (WGS) entry which is preliminary data.</text>
</comment>
<feature type="region of interest" description="Disordered" evidence="1">
    <location>
        <begin position="1"/>
        <end position="24"/>
    </location>
</feature>
<feature type="region of interest" description="Disordered" evidence="1">
    <location>
        <begin position="42"/>
        <end position="76"/>
    </location>
</feature>
<gene>
    <name evidence="3" type="ORF">GCM10022377_21080</name>
</gene>
<protein>
    <recommendedName>
        <fullName evidence="5">Lipoprotein</fullName>
    </recommendedName>
</protein>
<name>A0ABP7DRS8_9MICC</name>
<accession>A0ABP7DRS8</accession>
<dbReference type="Proteomes" id="UP001501536">
    <property type="component" value="Unassembled WGS sequence"/>
</dbReference>
<dbReference type="RefSeq" id="WP_344884080.1">
    <property type="nucleotide sequence ID" value="NZ_BAABCJ010000005.1"/>
</dbReference>
<reference evidence="4" key="1">
    <citation type="journal article" date="2019" name="Int. J. Syst. Evol. Microbiol.">
        <title>The Global Catalogue of Microorganisms (GCM) 10K type strain sequencing project: providing services to taxonomists for standard genome sequencing and annotation.</title>
        <authorList>
            <consortium name="The Broad Institute Genomics Platform"/>
            <consortium name="The Broad Institute Genome Sequencing Center for Infectious Disease"/>
            <person name="Wu L."/>
            <person name="Ma J."/>
        </authorList>
    </citation>
    <scope>NUCLEOTIDE SEQUENCE [LARGE SCALE GENOMIC DNA]</scope>
    <source>
        <strain evidence="4">JCM 16961</strain>
    </source>
</reference>
<dbReference type="EMBL" id="BAABCJ010000005">
    <property type="protein sequence ID" value="GAA3707143.1"/>
    <property type="molecule type" value="Genomic_DNA"/>
</dbReference>
<organism evidence="3 4">
    <name type="scientific">Zhihengliuella alba</name>
    <dbReference type="NCBI Taxonomy" id="547018"/>
    <lineage>
        <taxon>Bacteria</taxon>
        <taxon>Bacillati</taxon>
        <taxon>Actinomycetota</taxon>
        <taxon>Actinomycetes</taxon>
        <taxon>Micrococcales</taxon>
        <taxon>Micrococcaceae</taxon>
        <taxon>Zhihengliuella</taxon>
    </lineage>
</organism>
<sequence length="203" mass="21078">MTRGTAARTRPAKRERAARTAGTGLLGPALATAAALLLAGCSAGAPDESPGTEAGPPASADAPVGTADPLTGMDVGDASDAQAAEIDDRAATAEEYEAAFQRYRTCLSEAGVELSVADSDGPLRVYSVPGTAVDSGVDGDCYRAEFQYTDMLWQSTDTVQDSAQATSLLRECLQDHGIEPADTRDELDAQLRGADLEIMDCFD</sequence>
<evidence type="ECO:0000313" key="3">
    <source>
        <dbReference type="EMBL" id="GAA3707143.1"/>
    </source>
</evidence>
<evidence type="ECO:0000256" key="1">
    <source>
        <dbReference type="SAM" id="MobiDB-lite"/>
    </source>
</evidence>
<keyword evidence="2" id="KW-0732">Signal</keyword>
<feature type="signal peptide" evidence="2">
    <location>
        <begin position="1"/>
        <end position="45"/>
    </location>
</feature>
<proteinExistence type="predicted"/>
<evidence type="ECO:0000256" key="2">
    <source>
        <dbReference type="SAM" id="SignalP"/>
    </source>
</evidence>
<feature type="chain" id="PRO_5047436472" description="Lipoprotein" evidence="2">
    <location>
        <begin position="46"/>
        <end position="203"/>
    </location>
</feature>
<evidence type="ECO:0008006" key="5">
    <source>
        <dbReference type="Google" id="ProtNLM"/>
    </source>
</evidence>
<evidence type="ECO:0000313" key="4">
    <source>
        <dbReference type="Proteomes" id="UP001501536"/>
    </source>
</evidence>
<keyword evidence="4" id="KW-1185">Reference proteome</keyword>